<sequence length="180" mass="20752">MLKLSKAVQRDQACIKEAFRDLVHVDREWSQDRTALTAEFVWIFEYYMIAEDLAVAPALDYYEGNGGERHPNLCHNYDLVNQELKQLYDLDPTAESWEASARAIWAKLEPLIIEETVTDLEEMESSMSDFAEKQAKKYDDVKKLLQKPYGDQGRPDDRKLLAMLEMPRGDLMAAIGVFGR</sequence>
<proteinExistence type="predicted"/>
<dbReference type="PANTHER" id="PTHR35585">
    <property type="entry name" value="HHE DOMAIN PROTEIN (AFU_ORTHOLOGUE AFUA_4G00730)"/>
    <property type="match status" value="1"/>
</dbReference>
<gene>
    <name evidence="1" type="ORF">B0H63DRAFT_473393</name>
</gene>
<evidence type="ECO:0000313" key="1">
    <source>
        <dbReference type="EMBL" id="KAK3385674.1"/>
    </source>
</evidence>
<evidence type="ECO:0008006" key="3">
    <source>
        <dbReference type="Google" id="ProtNLM"/>
    </source>
</evidence>
<accession>A0AAE0U037</accession>
<name>A0AAE0U037_9PEZI</name>
<dbReference type="AlphaFoldDB" id="A0AAE0U037"/>
<dbReference type="Proteomes" id="UP001285441">
    <property type="component" value="Unassembled WGS sequence"/>
</dbReference>
<dbReference type="PANTHER" id="PTHR35585:SF1">
    <property type="entry name" value="HHE DOMAIN PROTEIN (AFU_ORTHOLOGUE AFUA_4G00730)"/>
    <property type="match status" value="1"/>
</dbReference>
<organism evidence="1 2">
    <name type="scientific">Podospora didyma</name>
    <dbReference type="NCBI Taxonomy" id="330526"/>
    <lineage>
        <taxon>Eukaryota</taxon>
        <taxon>Fungi</taxon>
        <taxon>Dikarya</taxon>
        <taxon>Ascomycota</taxon>
        <taxon>Pezizomycotina</taxon>
        <taxon>Sordariomycetes</taxon>
        <taxon>Sordariomycetidae</taxon>
        <taxon>Sordariales</taxon>
        <taxon>Podosporaceae</taxon>
        <taxon>Podospora</taxon>
    </lineage>
</organism>
<evidence type="ECO:0000313" key="2">
    <source>
        <dbReference type="Proteomes" id="UP001285441"/>
    </source>
</evidence>
<reference evidence="1" key="1">
    <citation type="journal article" date="2023" name="Mol. Phylogenet. Evol.">
        <title>Genome-scale phylogeny and comparative genomics of the fungal order Sordariales.</title>
        <authorList>
            <person name="Hensen N."/>
            <person name="Bonometti L."/>
            <person name="Westerberg I."/>
            <person name="Brannstrom I.O."/>
            <person name="Guillou S."/>
            <person name="Cros-Aarteil S."/>
            <person name="Calhoun S."/>
            <person name="Haridas S."/>
            <person name="Kuo A."/>
            <person name="Mondo S."/>
            <person name="Pangilinan J."/>
            <person name="Riley R."/>
            <person name="LaButti K."/>
            <person name="Andreopoulos B."/>
            <person name="Lipzen A."/>
            <person name="Chen C."/>
            <person name="Yan M."/>
            <person name="Daum C."/>
            <person name="Ng V."/>
            <person name="Clum A."/>
            <person name="Steindorff A."/>
            <person name="Ohm R.A."/>
            <person name="Martin F."/>
            <person name="Silar P."/>
            <person name="Natvig D.O."/>
            <person name="Lalanne C."/>
            <person name="Gautier V."/>
            <person name="Ament-Velasquez S.L."/>
            <person name="Kruys A."/>
            <person name="Hutchinson M.I."/>
            <person name="Powell A.J."/>
            <person name="Barry K."/>
            <person name="Miller A.N."/>
            <person name="Grigoriev I.V."/>
            <person name="Debuchy R."/>
            <person name="Gladieux P."/>
            <person name="Hiltunen Thoren M."/>
            <person name="Johannesson H."/>
        </authorList>
    </citation>
    <scope>NUCLEOTIDE SEQUENCE</scope>
    <source>
        <strain evidence="1">CBS 232.78</strain>
    </source>
</reference>
<keyword evidence="2" id="KW-1185">Reference proteome</keyword>
<dbReference type="EMBL" id="JAULSW010000004">
    <property type="protein sequence ID" value="KAK3385674.1"/>
    <property type="molecule type" value="Genomic_DNA"/>
</dbReference>
<protein>
    <recommendedName>
        <fullName evidence="3">Hemerythrin-like domain-containing protein</fullName>
    </recommendedName>
</protein>
<reference evidence="1" key="2">
    <citation type="submission" date="2023-06" db="EMBL/GenBank/DDBJ databases">
        <authorList>
            <consortium name="Lawrence Berkeley National Laboratory"/>
            <person name="Haridas S."/>
            <person name="Hensen N."/>
            <person name="Bonometti L."/>
            <person name="Westerberg I."/>
            <person name="Brannstrom I.O."/>
            <person name="Guillou S."/>
            <person name="Cros-Aarteil S."/>
            <person name="Calhoun S."/>
            <person name="Kuo A."/>
            <person name="Mondo S."/>
            <person name="Pangilinan J."/>
            <person name="Riley R."/>
            <person name="LaButti K."/>
            <person name="Andreopoulos B."/>
            <person name="Lipzen A."/>
            <person name="Chen C."/>
            <person name="Yanf M."/>
            <person name="Daum C."/>
            <person name="Ng V."/>
            <person name="Clum A."/>
            <person name="Steindorff A."/>
            <person name="Ohm R."/>
            <person name="Martin F."/>
            <person name="Silar P."/>
            <person name="Natvig D."/>
            <person name="Lalanne C."/>
            <person name="Gautier V."/>
            <person name="Ament-velasquez S.L."/>
            <person name="Kruys A."/>
            <person name="Hutchinson M.I."/>
            <person name="Powell A.J."/>
            <person name="Barry K."/>
            <person name="Miller A.N."/>
            <person name="Grigoriev I.V."/>
            <person name="Debuchy R."/>
            <person name="Gladieux P."/>
            <person name="Thoren M.H."/>
            <person name="Johannesson H."/>
        </authorList>
    </citation>
    <scope>NUCLEOTIDE SEQUENCE</scope>
    <source>
        <strain evidence="1">CBS 232.78</strain>
    </source>
</reference>
<comment type="caution">
    <text evidence="1">The sequence shown here is derived from an EMBL/GenBank/DDBJ whole genome shotgun (WGS) entry which is preliminary data.</text>
</comment>